<accession>A0A6B2EZT8</accession>
<organism evidence="1">
    <name type="scientific">Klebsiella pneumoniae</name>
    <dbReference type="NCBI Taxonomy" id="573"/>
    <lineage>
        <taxon>Bacteria</taxon>
        <taxon>Pseudomonadati</taxon>
        <taxon>Pseudomonadota</taxon>
        <taxon>Gammaproteobacteria</taxon>
        <taxon>Enterobacterales</taxon>
        <taxon>Enterobacteriaceae</taxon>
        <taxon>Klebsiella/Raoultella group</taxon>
        <taxon>Klebsiella</taxon>
        <taxon>Klebsiella pneumoniae complex</taxon>
    </lineage>
</organism>
<reference evidence="1" key="1">
    <citation type="submission" date="2017-10" db="EMBL/GenBank/DDBJ databases">
        <title>Draft genome sequences of three KPC-producing Klebsiella pneumoniae Sequence-Type 15, 258 and 309, isolated from a hospital in Argentina.</title>
        <authorList>
            <person name="Nievas J."/>
            <person name="Smayevsky J."/>
            <person name="Pin Viso N."/>
            <person name="Vera P."/>
            <person name="Nicola F."/>
            <person name="Aballay D."/>
            <person name="Farber M."/>
        </authorList>
    </citation>
    <scope>NUCLEOTIDE SEQUENCE</scope>
    <source>
        <strain evidence="1">KN-ST309</strain>
    </source>
</reference>
<gene>
    <name evidence="1" type="ORF">CRN12_26935</name>
</gene>
<comment type="caution">
    <text evidence="1">The sequence shown here is derived from an EMBL/GenBank/DDBJ whole genome shotgun (WGS) entry which is preliminary data.</text>
</comment>
<proteinExistence type="predicted"/>
<dbReference type="EMBL" id="PDFF01000122">
    <property type="protein sequence ID" value="NCA60159.1"/>
    <property type="molecule type" value="Genomic_DNA"/>
</dbReference>
<name>A0A6B2EZT8_KLEPN</name>
<evidence type="ECO:0000313" key="1">
    <source>
        <dbReference type="EMBL" id="NCA60159.1"/>
    </source>
</evidence>
<dbReference type="AlphaFoldDB" id="A0A6B2EZT8"/>
<sequence length="975" mass="106781">MSAMFSMIVLRMKACPQHSTGKEGVTISLNMALKETLTATGQLNSDKNSVLLFKSGSLVFGGNVPALISAVSDDNKMIFSRKIYPGESFANGVWRTPYRDYTFKASPDEISSVTIGDTVTIIVMLSALTPDAWFDGASNTVFSDGFTTMSQGAQAGASVNSVAGGDGGTVRFGVLNSDITGAGYELTAAGVTGYFANTFNNIAVYYRAVAPSLYIDTEISGVFNGLATVTIESPATAVIEQYTYPEKEVMAPATPVGVYNADIKNITGRSLTGVPSEVAIQFSPGEVSTQAALRLTDENGTEYPCQFAGDMDANLRRESDIARYVDNSFNTGKIIFFADIPANTSRKFRLETYGARGKTAAEWNYPKLTRNLTTDRWEITVGDFTWEFLTSTGALASVRKGDASIGVSTLRRIVAVTNGAAVENTNIDRFSLSLISSGPVFAEVEQTSYHAAQGGVQAGDVKSVTRYRLFNTGAIYIYNVFRAEREIPANNLYGVRLDVQLSGGSGASYTTPSGAAIATNVPFEGYTTWNLVNEFVISDTLRDTISNENTWGCVRPYTAAMLVQGTALRARSGWLFTSLTNNNLLNYVTPKGWTWPAGHWLFPYSVGAAENTISNSVLNRPCGVFYRSTPTHVLRQRIYQQLERLMDGVFDLYTNEENGQISATDYSGYRYPQVYGLYDALRNGEDFDTRYGYFKTFITDKIGSYSNAGNAYLTGAWTLQFSGRMCFAAVEMYYRYAQKINNTAVMDDLKIFIASACDGLATKIEANGAAPLGGNENIKGPANSNMEAYRMLAIGIYAGLDTSGRYQAAINTLVNMMKTNSYATHAYPTLMDTFDAYPFLNRWLSYECHGYYVYLRACRLLNTTPEFDNSNYLMRAMQGNGTPEYLTFTRAEDRRGFCETPGATAIGLLMQGSVSGTNAAALLLDKFERDWSMDPIAQPHLCDFRQLTTPLTTAYEGFEHVVNQFALILLDRKIG</sequence>
<protein>
    <submittedName>
        <fullName evidence="1">Uncharacterized protein</fullName>
    </submittedName>
</protein>